<dbReference type="GO" id="GO:0045087">
    <property type="term" value="P:innate immune response"/>
    <property type="evidence" value="ECO:0007669"/>
    <property type="project" value="UniProtKB-ARBA"/>
</dbReference>
<dbReference type="InterPro" id="IPR002909">
    <property type="entry name" value="IPT_dom"/>
</dbReference>
<dbReference type="GO" id="GO:0005737">
    <property type="term" value="C:cytoplasm"/>
    <property type="evidence" value="ECO:0007669"/>
    <property type="project" value="InterPro"/>
</dbReference>
<sequence length="566" mass="63172">MVIGDRGGMNSPYSGESASPYSSDQSVGVPSPPTVVAAFNRSYEAVNHDGPYIHIMEQPQSKFRFRYKSEMVGTHGQLKADRADKNRAVFPTVKLSKWNHGPAVIRLTLYTADDNVNQRKRHVHELSGKNCDKETGICEIVVDDKCDYTAVFQNLGIIHIAKRDTREIIMQRKRDELLAHARLRKPHCTFEEIIRSITPTDHKRMDDEAEEEAKSMDLNKVVLRFQAFQYDKSIESYRPITLPVDSEVVFNLKNATTGELKIVRMSACSAPCTGGTEIWLLVEKVRRNNVQIKFFELDQNDREIWTAYGEFTDADVHHQYAIVFRTPSYRYTNLNTSVRVKVQLERPTDRDTSEPLDFTYLPESLKRSRVNLENTLEEGKRHYNDPPSKRLNYNPYTSEAIDLSNNTRSGRGQEDSVQATDFLRIIDFTDNGVMNPFSLDVSNYSPQHTVPSPGNSVDSGNHGLYSPSHPGSVGTPNTEFVTICNGALQVPSPGQLLSPSPPQYNQMSPVKQSVGSPPYQGPGGGGGGGGDGGLSLTQFIQSQSPVYNQSPSPVMMVPSPSYQEGS</sequence>
<dbReference type="GO" id="GO:0035206">
    <property type="term" value="P:regulation of hemocyte proliferation"/>
    <property type="evidence" value="ECO:0007669"/>
    <property type="project" value="UniProtKB-ARBA"/>
</dbReference>
<dbReference type="GO" id="GO:0000981">
    <property type="term" value="F:DNA-binding transcription factor activity, RNA polymerase II-specific"/>
    <property type="evidence" value="ECO:0007669"/>
    <property type="project" value="TreeGrafter"/>
</dbReference>
<feature type="compositionally biased region" description="Polar residues" evidence="1">
    <location>
        <begin position="535"/>
        <end position="549"/>
    </location>
</feature>
<evidence type="ECO:0000313" key="3">
    <source>
        <dbReference type="EMBL" id="KAK8737491.1"/>
    </source>
</evidence>
<dbReference type="InterPro" id="IPR013783">
    <property type="entry name" value="Ig-like_fold"/>
</dbReference>
<dbReference type="GO" id="GO:0002225">
    <property type="term" value="P:positive regulation of antimicrobial peptide production"/>
    <property type="evidence" value="ECO:0007669"/>
    <property type="project" value="UniProtKB-ARBA"/>
</dbReference>
<evidence type="ECO:0000259" key="2">
    <source>
        <dbReference type="PROSITE" id="PS50254"/>
    </source>
</evidence>
<evidence type="ECO:0000256" key="1">
    <source>
        <dbReference type="SAM" id="MobiDB-lite"/>
    </source>
</evidence>
<proteinExistence type="predicted"/>
<dbReference type="Gene3D" id="2.60.40.340">
    <property type="entry name" value="Rel homology domain (RHD), DNA-binding domain"/>
    <property type="match status" value="1"/>
</dbReference>
<dbReference type="InterPro" id="IPR037059">
    <property type="entry name" value="RHD_DNA_bind_dom_sf"/>
</dbReference>
<dbReference type="Proteomes" id="UP001445076">
    <property type="component" value="Unassembled WGS sequence"/>
</dbReference>
<feature type="region of interest" description="Disordered" evidence="1">
    <location>
        <begin position="444"/>
        <end position="473"/>
    </location>
</feature>
<dbReference type="PANTHER" id="PTHR24169">
    <property type="entry name" value="NUCLEAR FACTOR NF-KAPPA-B PROTEIN"/>
    <property type="match status" value="1"/>
</dbReference>
<dbReference type="GO" id="GO:0000978">
    <property type="term" value="F:RNA polymerase II cis-regulatory region sequence-specific DNA binding"/>
    <property type="evidence" value="ECO:0007669"/>
    <property type="project" value="TreeGrafter"/>
</dbReference>
<dbReference type="GO" id="GO:0048935">
    <property type="term" value="P:peripheral nervous system neuron development"/>
    <property type="evidence" value="ECO:0007669"/>
    <property type="project" value="UniProtKB-ARBA"/>
</dbReference>
<dbReference type="PROSITE" id="PS50254">
    <property type="entry name" value="REL_2"/>
    <property type="match status" value="1"/>
</dbReference>
<feature type="compositionally biased region" description="Polar residues" evidence="1">
    <location>
        <begin position="444"/>
        <end position="459"/>
    </location>
</feature>
<dbReference type="InterPro" id="IPR033926">
    <property type="entry name" value="IPT_NFkappaB"/>
</dbReference>
<dbReference type="InterPro" id="IPR014756">
    <property type="entry name" value="Ig_E-set"/>
</dbReference>
<feature type="compositionally biased region" description="Polar residues" evidence="1">
    <location>
        <begin position="11"/>
        <end position="28"/>
    </location>
</feature>
<dbReference type="SUPFAM" id="SSF81296">
    <property type="entry name" value="E set domains"/>
    <property type="match status" value="1"/>
</dbReference>
<dbReference type="InterPro" id="IPR008967">
    <property type="entry name" value="p53-like_TF_DNA-bd_sf"/>
</dbReference>
<feature type="region of interest" description="Disordered" evidence="1">
    <location>
        <begin position="492"/>
        <end position="566"/>
    </location>
</feature>
<dbReference type="AlphaFoldDB" id="A0AAW0XCP2"/>
<protein>
    <recommendedName>
        <fullName evidence="2">RHD domain-containing protein</fullName>
    </recommendedName>
</protein>
<dbReference type="SMART" id="SM00429">
    <property type="entry name" value="IPT"/>
    <property type="match status" value="1"/>
</dbReference>
<keyword evidence="4" id="KW-1185">Reference proteome</keyword>
<dbReference type="EMBL" id="JARKIK010000042">
    <property type="protein sequence ID" value="KAK8737491.1"/>
    <property type="molecule type" value="Genomic_DNA"/>
</dbReference>
<dbReference type="GO" id="GO:0008063">
    <property type="term" value="P:Toll signaling pathway"/>
    <property type="evidence" value="ECO:0007669"/>
    <property type="project" value="UniProtKB-ARBA"/>
</dbReference>
<feature type="compositionally biased region" description="Gly residues" evidence="1">
    <location>
        <begin position="521"/>
        <end position="533"/>
    </location>
</feature>
<dbReference type="InterPro" id="IPR011539">
    <property type="entry name" value="RHD_DNA_bind_dom"/>
</dbReference>
<feature type="region of interest" description="Disordered" evidence="1">
    <location>
        <begin position="1"/>
        <end position="30"/>
    </location>
</feature>
<feature type="compositionally biased region" description="Polar residues" evidence="1">
    <location>
        <begin position="504"/>
        <end position="515"/>
    </location>
</feature>
<dbReference type="PRINTS" id="PR00057">
    <property type="entry name" value="NFKBTNSCPFCT"/>
</dbReference>
<dbReference type="PANTHER" id="PTHR24169:SF28">
    <property type="entry name" value="NUCLEAR FACTOR NF-KAPPA-B P110 SUBUNIT"/>
    <property type="match status" value="1"/>
</dbReference>
<accession>A0AAW0XCP2</accession>
<dbReference type="Pfam" id="PF00554">
    <property type="entry name" value="RHD_DNA_bind"/>
    <property type="match status" value="1"/>
</dbReference>
<dbReference type="Pfam" id="PF16179">
    <property type="entry name" value="RHD_dimer"/>
    <property type="match status" value="1"/>
</dbReference>
<name>A0AAW0XCP2_CHEQU</name>
<dbReference type="InterPro" id="IPR000451">
    <property type="entry name" value="NFkB/Dor"/>
</dbReference>
<dbReference type="InterPro" id="IPR032397">
    <property type="entry name" value="RHD_dimer"/>
</dbReference>
<dbReference type="GO" id="GO:0005654">
    <property type="term" value="C:nucleoplasm"/>
    <property type="evidence" value="ECO:0007669"/>
    <property type="project" value="UniProtKB-ARBA"/>
</dbReference>
<dbReference type="GO" id="GO:0007249">
    <property type="term" value="P:canonical NF-kappaB signal transduction"/>
    <property type="evidence" value="ECO:0007669"/>
    <property type="project" value="UniProtKB-ARBA"/>
</dbReference>
<evidence type="ECO:0000313" key="4">
    <source>
        <dbReference type="Proteomes" id="UP001445076"/>
    </source>
</evidence>
<feature type="non-terminal residue" evidence="3">
    <location>
        <position position="566"/>
    </location>
</feature>
<reference evidence="3 4" key="1">
    <citation type="journal article" date="2024" name="BMC Genomics">
        <title>Genome assembly of redclaw crayfish (Cherax quadricarinatus) provides insights into its immune adaptation and hypoxia tolerance.</title>
        <authorList>
            <person name="Liu Z."/>
            <person name="Zheng J."/>
            <person name="Li H."/>
            <person name="Fang K."/>
            <person name="Wang S."/>
            <person name="He J."/>
            <person name="Zhou D."/>
            <person name="Weng S."/>
            <person name="Chi M."/>
            <person name="Gu Z."/>
            <person name="He J."/>
            <person name="Li F."/>
            <person name="Wang M."/>
        </authorList>
    </citation>
    <scope>NUCLEOTIDE SEQUENCE [LARGE SCALE GENOMIC DNA]</scope>
    <source>
        <strain evidence="3">ZL_2023a</strain>
    </source>
</reference>
<dbReference type="FunFam" id="2.60.40.10:FF:000046">
    <property type="entry name" value="Nuclear factor NF-kappa-B p105 subunit"/>
    <property type="match status" value="1"/>
</dbReference>
<dbReference type="CDD" id="cd01177">
    <property type="entry name" value="IPT_NFkappaB"/>
    <property type="match status" value="1"/>
</dbReference>
<dbReference type="SUPFAM" id="SSF49417">
    <property type="entry name" value="p53-like transcription factors"/>
    <property type="match status" value="1"/>
</dbReference>
<comment type="caution">
    <text evidence="3">The sequence shown here is derived from an EMBL/GenBank/DDBJ whole genome shotgun (WGS) entry which is preliminary data.</text>
</comment>
<feature type="domain" description="RHD" evidence="2">
    <location>
        <begin position="48"/>
        <end position="256"/>
    </location>
</feature>
<organism evidence="3 4">
    <name type="scientific">Cherax quadricarinatus</name>
    <name type="common">Australian red claw crayfish</name>
    <dbReference type="NCBI Taxonomy" id="27406"/>
    <lineage>
        <taxon>Eukaryota</taxon>
        <taxon>Metazoa</taxon>
        <taxon>Ecdysozoa</taxon>
        <taxon>Arthropoda</taxon>
        <taxon>Crustacea</taxon>
        <taxon>Multicrustacea</taxon>
        <taxon>Malacostraca</taxon>
        <taxon>Eumalacostraca</taxon>
        <taxon>Eucarida</taxon>
        <taxon>Decapoda</taxon>
        <taxon>Pleocyemata</taxon>
        <taxon>Astacidea</taxon>
        <taxon>Parastacoidea</taxon>
        <taxon>Parastacidae</taxon>
        <taxon>Cherax</taxon>
    </lineage>
</organism>
<feature type="compositionally biased region" description="Low complexity" evidence="1">
    <location>
        <begin position="550"/>
        <end position="566"/>
    </location>
</feature>
<dbReference type="Gene3D" id="2.60.40.10">
    <property type="entry name" value="Immunoglobulins"/>
    <property type="match status" value="1"/>
</dbReference>
<gene>
    <name evidence="3" type="ORF">OTU49_004522</name>
</gene>